<evidence type="ECO:0000313" key="4">
    <source>
        <dbReference type="Proteomes" id="UP000825179"/>
    </source>
</evidence>
<evidence type="ECO:0000313" key="3">
    <source>
        <dbReference type="Proteomes" id="UP000010716"/>
    </source>
</evidence>
<reference evidence="2 4" key="2">
    <citation type="journal article" date="2020" name="Extremophiles">
        <title>Genomic analysis of Caldalkalibacillus thermarum TA2.A1 reveals aerobic alkaliphilic metabolism and evolutionary hallmarks linking alkaliphilic bacteria and plant life.</title>
        <authorList>
            <person name="de Jong S.I."/>
            <person name="van den Broek M.A."/>
            <person name="Merkel A.Y."/>
            <person name="de la Torre Cortes P."/>
            <person name="Kalamorz F."/>
            <person name="Cook G.M."/>
            <person name="van Loosdrecht M.C.M."/>
            <person name="McMillan D.G.G."/>
        </authorList>
    </citation>
    <scope>NUCLEOTIDE SEQUENCE [LARGE SCALE GENOMIC DNA]</scope>
    <source>
        <strain evidence="2 4">TA2.A1</strain>
    </source>
</reference>
<dbReference type="OrthoDB" id="9815602at2"/>
<dbReference type="RefSeq" id="WP_007504813.1">
    <property type="nucleotide sequence ID" value="NZ_AFCE01000140.1"/>
</dbReference>
<dbReference type="eggNOG" id="COG0715">
    <property type="taxonomic scope" value="Bacteria"/>
</dbReference>
<organism evidence="1 3">
    <name type="scientific">Caldalkalibacillus thermarum (strain TA2.A1)</name>
    <dbReference type="NCBI Taxonomy" id="986075"/>
    <lineage>
        <taxon>Bacteria</taxon>
        <taxon>Bacillati</taxon>
        <taxon>Bacillota</taxon>
        <taxon>Bacilli</taxon>
        <taxon>Bacillales</taxon>
        <taxon>Bacillaceae</taxon>
        <taxon>Caldalkalibacillus</taxon>
    </lineage>
</organism>
<accession>F5L7C7</accession>
<dbReference type="Gene3D" id="3.40.190.10">
    <property type="entry name" value="Periplasmic binding protein-like II"/>
    <property type="match status" value="1"/>
</dbReference>
<dbReference type="PANTHER" id="PTHR31528">
    <property type="entry name" value="4-AMINO-5-HYDROXYMETHYL-2-METHYLPYRIMIDINE PHOSPHATE SYNTHASE THI11-RELATED"/>
    <property type="match status" value="1"/>
</dbReference>
<dbReference type="InterPro" id="IPR027939">
    <property type="entry name" value="NMT1/THI5"/>
</dbReference>
<protein>
    <submittedName>
        <fullName evidence="1">NMT1/THI5 like domain-containing protein</fullName>
    </submittedName>
</protein>
<dbReference type="GO" id="GO:0009228">
    <property type="term" value="P:thiamine biosynthetic process"/>
    <property type="evidence" value="ECO:0007669"/>
    <property type="project" value="InterPro"/>
</dbReference>
<name>F5L7C7_CALTT</name>
<dbReference type="KEGG" id="cthu:HUR95_09185"/>
<dbReference type="Proteomes" id="UP000825179">
    <property type="component" value="Chromosome"/>
</dbReference>
<sequence length="104" mass="11939">MIGAYINQEVPVLEHKGYEYVKAHPKEGLDILFDHQDQANFPLIREVEEHSLAILLSKMETEGEAFGSQTEQNWQETAEWLLEGGLIEEIPPVEEIYVNLDSEK</sequence>
<dbReference type="AlphaFoldDB" id="F5L7C7"/>
<evidence type="ECO:0000313" key="1">
    <source>
        <dbReference type="EMBL" id="EGL82719.1"/>
    </source>
</evidence>
<gene>
    <name evidence="1" type="ORF">CathTA2_1727</name>
    <name evidence="2" type="ORF">HUR95_09185</name>
</gene>
<dbReference type="PANTHER" id="PTHR31528:SF3">
    <property type="entry name" value="THIAMINE BIOSYNTHESIS PROTEIN HI_0357-RELATED"/>
    <property type="match status" value="1"/>
</dbReference>
<dbReference type="Proteomes" id="UP000010716">
    <property type="component" value="Unassembled WGS sequence"/>
</dbReference>
<reference evidence="2" key="3">
    <citation type="submission" date="2021-08" db="EMBL/GenBank/DDBJ databases">
        <authorList>
            <person name="de Jong S."/>
            <person name="van den Broek M."/>
            <person name="Merkel A."/>
            <person name="de la Torre Cortes P."/>
            <person name="Kalamorz F."/>
            <person name="Cook G."/>
            <person name="van Loosdrecht M."/>
            <person name="McMillan D."/>
        </authorList>
    </citation>
    <scope>NUCLEOTIDE SEQUENCE</scope>
    <source>
        <strain evidence="2">TA2.A1</strain>
    </source>
</reference>
<dbReference type="EMBL" id="CP082237">
    <property type="protein sequence ID" value="QZT32579.1"/>
    <property type="molecule type" value="Genomic_DNA"/>
</dbReference>
<dbReference type="EMBL" id="AFCE01000140">
    <property type="protein sequence ID" value="EGL82719.1"/>
    <property type="molecule type" value="Genomic_DNA"/>
</dbReference>
<proteinExistence type="predicted"/>
<reference evidence="1 3" key="1">
    <citation type="journal article" date="2011" name="J. Bacteriol.">
        <title>Draft genome sequence of the thermoalkaliphilic Caldalkalibacillus thermarum strain TA2.A1.</title>
        <authorList>
            <person name="Kalamorz F."/>
            <person name="Keis S."/>
            <person name="McMillan D.G."/>
            <person name="Olsson K."/>
            <person name="Stanton J.A."/>
            <person name="Stockwell P."/>
            <person name="Black M.A."/>
            <person name="Klingeman D.M."/>
            <person name="Land M.L."/>
            <person name="Han C.S."/>
            <person name="Martin S.L."/>
            <person name="Becher S.A."/>
            <person name="Peddie C.J."/>
            <person name="Morgan H.W."/>
            <person name="Matthies D."/>
            <person name="Preiss L."/>
            <person name="Meier T."/>
            <person name="Brown S.D."/>
            <person name="Cook G.M."/>
        </authorList>
    </citation>
    <scope>NUCLEOTIDE SEQUENCE [LARGE SCALE GENOMIC DNA]</scope>
    <source>
        <strain evidence="1 3">TA2.A1</strain>
    </source>
</reference>
<evidence type="ECO:0000313" key="2">
    <source>
        <dbReference type="EMBL" id="QZT32579.1"/>
    </source>
</evidence>
<keyword evidence="4" id="KW-1185">Reference proteome</keyword>